<organism evidence="2 3">
    <name type="scientific">Caballeronia zhejiangensis</name>
    <dbReference type="NCBI Taxonomy" id="871203"/>
    <lineage>
        <taxon>Bacteria</taxon>
        <taxon>Pseudomonadati</taxon>
        <taxon>Pseudomonadota</taxon>
        <taxon>Betaproteobacteria</taxon>
        <taxon>Burkholderiales</taxon>
        <taxon>Burkholderiaceae</taxon>
        <taxon>Caballeronia</taxon>
    </lineage>
</organism>
<name>A0A656QCF3_9BURK</name>
<gene>
    <name evidence="2" type="ORF">BG60_24265</name>
</gene>
<dbReference type="Gene3D" id="1.10.10.10">
    <property type="entry name" value="Winged helix-like DNA-binding domain superfamily/Winged helix DNA-binding domain"/>
    <property type="match status" value="1"/>
</dbReference>
<evidence type="ECO:0000313" key="2">
    <source>
        <dbReference type="EMBL" id="KDR26106.1"/>
    </source>
</evidence>
<dbReference type="InterPro" id="IPR036388">
    <property type="entry name" value="WH-like_DNA-bd_sf"/>
</dbReference>
<dbReference type="PANTHER" id="PTHR34293">
    <property type="entry name" value="HTH-TYPE TRANSCRIPTIONAL REGULATOR TRMBL2"/>
    <property type="match status" value="1"/>
</dbReference>
<feature type="domain" description="Transcription regulator TrmB N-terminal" evidence="1">
    <location>
        <begin position="9"/>
        <end position="68"/>
    </location>
</feature>
<dbReference type="EMBL" id="JFHD01000038">
    <property type="protein sequence ID" value="KDR26106.1"/>
    <property type="molecule type" value="Genomic_DNA"/>
</dbReference>
<keyword evidence="3" id="KW-1185">Reference proteome</keyword>
<evidence type="ECO:0000259" key="1">
    <source>
        <dbReference type="Pfam" id="PF01978"/>
    </source>
</evidence>
<dbReference type="InterPro" id="IPR002831">
    <property type="entry name" value="Tscrpt_reg_TrmB_N"/>
</dbReference>
<evidence type="ECO:0000313" key="3">
    <source>
        <dbReference type="Proteomes" id="UP000027451"/>
    </source>
</evidence>
<protein>
    <submittedName>
        <fullName evidence="2">TrmB family transcriptional regulator</fullName>
    </submittedName>
</protein>
<dbReference type="Proteomes" id="UP000027451">
    <property type="component" value="Unassembled WGS sequence"/>
</dbReference>
<dbReference type="InterPro" id="IPR036390">
    <property type="entry name" value="WH_DNA-bd_sf"/>
</dbReference>
<dbReference type="RefSeq" id="WP_033536607.1">
    <property type="nucleotide sequence ID" value="NZ_JFHD01000038.1"/>
</dbReference>
<accession>A0A656QCF3</accession>
<proteinExistence type="predicted"/>
<dbReference type="AlphaFoldDB" id="A0A656QCF3"/>
<dbReference type="InterPro" id="IPR051797">
    <property type="entry name" value="TrmB-like"/>
</dbReference>
<dbReference type="Pfam" id="PF01978">
    <property type="entry name" value="TrmB"/>
    <property type="match status" value="1"/>
</dbReference>
<comment type="caution">
    <text evidence="2">The sequence shown here is derived from an EMBL/GenBank/DDBJ whole genome shotgun (WGS) entry which is preliminary data.</text>
</comment>
<dbReference type="PANTHER" id="PTHR34293:SF1">
    <property type="entry name" value="HTH-TYPE TRANSCRIPTIONAL REGULATOR TRMBL2"/>
    <property type="match status" value="1"/>
</dbReference>
<sequence>MNLVEMLQAAGVDGHKADFYLASLELGEATVATIAQKAGIGRTNAYEVLDRLLATGLVATVQKGARSYVIPQDPIALLRRVECQRQVVQDVLPQLRALHNSSGGKPQVRFFVGVEGIKTVLDEMVESGTQELRAIMSNSELFRMPGYETIASVVAKRVKSGIPLRIIRCGPPDNRDLWRSSQRERRTLRFAPESFDAGVTTYLYDDRVAFISSKAEHYALSIQSAELCAFQTNFFEILWASSTPDEERSELSLRSLP</sequence>
<reference evidence="2 3" key="1">
    <citation type="submission" date="2014-03" db="EMBL/GenBank/DDBJ databases">
        <title>Draft Genome Sequences of Four Burkholderia Strains.</title>
        <authorList>
            <person name="Liu X.Y."/>
            <person name="Li C.X."/>
            <person name="Xu J.H."/>
        </authorList>
    </citation>
    <scope>NUCLEOTIDE SEQUENCE [LARGE SCALE GENOMIC DNA]</scope>
    <source>
        <strain evidence="2 3">OP-1</strain>
    </source>
</reference>
<dbReference type="SUPFAM" id="SSF46785">
    <property type="entry name" value="Winged helix' DNA-binding domain"/>
    <property type="match status" value="1"/>
</dbReference>
<dbReference type="OrthoDB" id="5724859at2"/>